<proteinExistence type="predicted"/>
<organism evidence="4">
    <name type="scientific">Populus alba</name>
    <name type="common">White poplar</name>
    <dbReference type="NCBI Taxonomy" id="43335"/>
    <lineage>
        <taxon>Eukaryota</taxon>
        <taxon>Viridiplantae</taxon>
        <taxon>Streptophyta</taxon>
        <taxon>Embryophyta</taxon>
        <taxon>Tracheophyta</taxon>
        <taxon>Spermatophyta</taxon>
        <taxon>Magnoliopsida</taxon>
        <taxon>eudicotyledons</taxon>
        <taxon>Gunneridae</taxon>
        <taxon>Pentapetalae</taxon>
        <taxon>rosids</taxon>
        <taxon>fabids</taxon>
        <taxon>Malpighiales</taxon>
        <taxon>Salicaceae</taxon>
        <taxon>Saliceae</taxon>
        <taxon>Populus</taxon>
    </lineage>
</organism>
<feature type="domain" description="CCHC-type" evidence="3">
    <location>
        <begin position="119"/>
        <end position="132"/>
    </location>
</feature>
<name>A0A4U5PXG9_POPAL</name>
<dbReference type="PROSITE" id="PS50158">
    <property type="entry name" value="ZF_CCHC"/>
    <property type="match status" value="1"/>
</dbReference>
<comment type="caution">
    <text evidence="4">The sequence shown here is derived from an EMBL/GenBank/DDBJ whole genome shotgun (WGS) entry which is preliminary data.</text>
</comment>
<dbReference type="InterPro" id="IPR001878">
    <property type="entry name" value="Znf_CCHC"/>
</dbReference>
<protein>
    <recommendedName>
        <fullName evidence="3">CCHC-type domain-containing protein</fullName>
    </recommendedName>
</protein>
<feature type="compositionally biased region" description="Basic and acidic residues" evidence="2">
    <location>
        <begin position="88"/>
        <end position="109"/>
    </location>
</feature>
<feature type="region of interest" description="Disordered" evidence="2">
    <location>
        <begin position="61"/>
        <end position="118"/>
    </location>
</feature>
<keyword evidence="1" id="KW-0479">Metal-binding</keyword>
<dbReference type="PANTHER" id="PTHR34222:SF99">
    <property type="entry name" value="PROTEIN, PUTATIVE-RELATED"/>
    <property type="match status" value="1"/>
</dbReference>
<sequence>MGLNESYSAVRGQVLLMNPLPSVRQAYSFVSQEEKQRLLSSTHTINDSVNSAAMAVQGNHNKFNDRGERSYHSFRSQDRLTDNINGGRRSEQQDRDHFSGRRFEQDRRRFGPRRGRPHCSHCGEPGHWVQTCYELHGYPAGHPKARHNSARRFNHSNKSETIFNGKPAANHVSENFAKDNGKSVVGISEAQLKQLLSLLNDKGAESSSQAHAVTKPGLPKIASRNWIIDSGATDHISSSSQLFFSQDNNCSLPPVLLPSGETADIVKKGSLPLNSTYYLHDVLCDLATRRMIGLGKQRDGLYYLVAIATKKPVPPEPTPLRRSSRHVAPPARLNDFICSTVSSNQSATLLPGPTKVRVAMELERYIRPTESQNALML</sequence>
<keyword evidence="1" id="KW-0862">Zinc</keyword>
<evidence type="ECO:0000256" key="2">
    <source>
        <dbReference type="SAM" id="MobiDB-lite"/>
    </source>
</evidence>
<feature type="compositionally biased region" description="Basic and acidic residues" evidence="2">
    <location>
        <begin position="62"/>
        <end position="81"/>
    </location>
</feature>
<accession>A0A4U5PXG9</accession>
<keyword evidence="1" id="KW-0863">Zinc-finger</keyword>
<dbReference type="PANTHER" id="PTHR34222">
    <property type="entry name" value="GAG_PRE-INTEGRS DOMAIN-CONTAINING PROTEIN"/>
    <property type="match status" value="1"/>
</dbReference>
<evidence type="ECO:0000259" key="3">
    <source>
        <dbReference type="PROSITE" id="PS50158"/>
    </source>
</evidence>
<evidence type="ECO:0000256" key="1">
    <source>
        <dbReference type="PROSITE-ProRule" id="PRU00047"/>
    </source>
</evidence>
<gene>
    <name evidence="4" type="ORF">D5086_0000164930</name>
</gene>
<dbReference type="AlphaFoldDB" id="A0A4U5PXG9"/>
<evidence type="ECO:0000313" key="4">
    <source>
        <dbReference type="EMBL" id="TKS02234.1"/>
    </source>
</evidence>
<dbReference type="GO" id="GO:0003676">
    <property type="term" value="F:nucleic acid binding"/>
    <property type="evidence" value="ECO:0007669"/>
    <property type="project" value="InterPro"/>
</dbReference>
<dbReference type="GO" id="GO:0008270">
    <property type="term" value="F:zinc ion binding"/>
    <property type="evidence" value="ECO:0007669"/>
    <property type="project" value="UniProtKB-KW"/>
</dbReference>
<reference evidence="4" key="1">
    <citation type="submission" date="2018-10" db="EMBL/GenBank/DDBJ databases">
        <title>Population genomic analysis revealed the cold adaptation of white poplar.</title>
        <authorList>
            <person name="Liu Y.-J."/>
        </authorList>
    </citation>
    <scope>NUCLEOTIDE SEQUENCE [LARGE SCALE GENOMIC DNA]</scope>
    <source>
        <strain evidence="4">PAL-ZL1</strain>
    </source>
</reference>
<dbReference type="EMBL" id="RCHU01000547">
    <property type="protein sequence ID" value="TKS02234.1"/>
    <property type="molecule type" value="Genomic_DNA"/>
</dbReference>